<evidence type="ECO:0000313" key="3">
    <source>
        <dbReference type="Proteomes" id="UP000236742"/>
    </source>
</evidence>
<dbReference type="AlphaFoldDB" id="A0A1H5YLW6"/>
<organism evidence="2 3">
    <name type="scientific">Jhaorihella thermophila</name>
    <dbReference type="NCBI Taxonomy" id="488547"/>
    <lineage>
        <taxon>Bacteria</taxon>
        <taxon>Pseudomonadati</taxon>
        <taxon>Pseudomonadota</taxon>
        <taxon>Alphaproteobacteria</taxon>
        <taxon>Rhodobacterales</taxon>
        <taxon>Paracoccaceae</taxon>
        <taxon>Jhaorihella</taxon>
    </lineage>
</organism>
<dbReference type="Proteomes" id="UP000236742">
    <property type="component" value="Unassembled WGS sequence"/>
</dbReference>
<dbReference type="PANTHER" id="PTHR39639:SF1">
    <property type="entry name" value="DUF262 DOMAIN-CONTAINING PROTEIN"/>
    <property type="match status" value="1"/>
</dbReference>
<feature type="domain" description="GmrSD restriction endonucleases N-terminal" evidence="1">
    <location>
        <begin position="26"/>
        <end position="184"/>
    </location>
</feature>
<protein>
    <recommendedName>
        <fullName evidence="1">GmrSD restriction endonucleases N-terminal domain-containing protein</fullName>
    </recommendedName>
</protein>
<proteinExistence type="predicted"/>
<gene>
    <name evidence="2" type="ORF">SAMN05421751_12037</name>
</gene>
<dbReference type="Pfam" id="PF03235">
    <property type="entry name" value="GmrSD_N"/>
    <property type="match status" value="1"/>
</dbReference>
<reference evidence="2 3" key="1">
    <citation type="submission" date="2016-10" db="EMBL/GenBank/DDBJ databases">
        <authorList>
            <person name="de Groot N.N."/>
        </authorList>
    </citation>
    <scope>NUCLEOTIDE SEQUENCE [LARGE SCALE GENOMIC DNA]</scope>
    <source>
        <strain evidence="2 3">DSM 23413</strain>
    </source>
</reference>
<evidence type="ECO:0000259" key="1">
    <source>
        <dbReference type="Pfam" id="PF03235"/>
    </source>
</evidence>
<accession>A0A1H5YLW6</accession>
<evidence type="ECO:0000313" key="2">
    <source>
        <dbReference type="EMBL" id="SEG25149.1"/>
    </source>
</evidence>
<sequence>MSIMEEVDEARKDIRTDDYPMSIGEWINLYQDGDLDIHPEFQRFYRWTDQQKSNLIESILLGIPLPPIFVSQRKDGVWDVIDGLQRLSTIFQFVGILRDEDGNPVPPLQLNSTSYLPSLRNILWESEEEGNALPDSLRRIIKRAKIHVSIVLKESDENTKFELFQRLNTGGTQLSAQEVRNCILVMVNRDFYSWLDALKRVDAFQETIALSDKPLLEAYDMEQVLRFLILAEAPDDELSSIGDVGAYLNERMISIARDAQFDRAHWQGRFVGTFEALRAAVGDKAFKRYSVAKQRHEGGFLVSQYEAVACGVAWNLERGTLREDLSAAIQEIWSEPQFTDWAASGITAARRLRRIVPFAREHFSNQ</sequence>
<dbReference type="OrthoDB" id="9787127at2"/>
<dbReference type="PANTHER" id="PTHR39639">
    <property type="entry name" value="CHROMOSOME 16, WHOLE GENOME SHOTGUN SEQUENCE"/>
    <property type="match status" value="1"/>
</dbReference>
<dbReference type="InterPro" id="IPR004919">
    <property type="entry name" value="GmrSD_N"/>
</dbReference>
<dbReference type="RefSeq" id="WP_104009102.1">
    <property type="nucleotide sequence ID" value="NZ_FNVD01000020.1"/>
</dbReference>
<dbReference type="EMBL" id="FNVD01000020">
    <property type="protein sequence ID" value="SEG25149.1"/>
    <property type="molecule type" value="Genomic_DNA"/>
</dbReference>
<keyword evidence="3" id="KW-1185">Reference proteome</keyword>
<name>A0A1H5YLW6_9RHOB</name>